<feature type="region of interest" description="Disordered" evidence="1">
    <location>
        <begin position="67"/>
        <end position="89"/>
    </location>
</feature>
<accession>A0A4C1SYZ5</accession>
<reference evidence="2 3" key="1">
    <citation type="journal article" date="2019" name="Commun. Biol.">
        <title>The bagworm genome reveals a unique fibroin gene that provides high tensile strength.</title>
        <authorList>
            <person name="Kono N."/>
            <person name="Nakamura H."/>
            <person name="Ohtoshi R."/>
            <person name="Tomita M."/>
            <person name="Numata K."/>
            <person name="Arakawa K."/>
        </authorList>
    </citation>
    <scope>NUCLEOTIDE SEQUENCE [LARGE SCALE GENOMIC DNA]</scope>
</reference>
<dbReference type="EMBL" id="BGZK01000022">
    <property type="protein sequence ID" value="GBP06500.1"/>
    <property type="molecule type" value="Genomic_DNA"/>
</dbReference>
<evidence type="ECO:0000313" key="2">
    <source>
        <dbReference type="EMBL" id="GBP06500.1"/>
    </source>
</evidence>
<dbReference type="Proteomes" id="UP000299102">
    <property type="component" value="Unassembled WGS sequence"/>
</dbReference>
<proteinExistence type="predicted"/>
<name>A0A4C1SYZ5_EUMVA</name>
<gene>
    <name evidence="2" type="ORF">EVAR_4622_1</name>
</gene>
<keyword evidence="3" id="KW-1185">Reference proteome</keyword>
<organism evidence="2 3">
    <name type="scientific">Eumeta variegata</name>
    <name type="common">Bagworm moth</name>
    <name type="synonym">Eumeta japonica</name>
    <dbReference type="NCBI Taxonomy" id="151549"/>
    <lineage>
        <taxon>Eukaryota</taxon>
        <taxon>Metazoa</taxon>
        <taxon>Ecdysozoa</taxon>
        <taxon>Arthropoda</taxon>
        <taxon>Hexapoda</taxon>
        <taxon>Insecta</taxon>
        <taxon>Pterygota</taxon>
        <taxon>Neoptera</taxon>
        <taxon>Endopterygota</taxon>
        <taxon>Lepidoptera</taxon>
        <taxon>Glossata</taxon>
        <taxon>Ditrysia</taxon>
        <taxon>Tineoidea</taxon>
        <taxon>Psychidae</taxon>
        <taxon>Oiketicinae</taxon>
        <taxon>Eumeta</taxon>
    </lineage>
</organism>
<evidence type="ECO:0000313" key="3">
    <source>
        <dbReference type="Proteomes" id="UP000299102"/>
    </source>
</evidence>
<comment type="caution">
    <text evidence="2">The sequence shown here is derived from an EMBL/GenBank/DDBJ whole genome shotgun (WGS) entry which is preliminary data.</text>
</comment>
<protein>
    <submittedName>
        <fullName evidence="2">Uncharacterized protein</fullName>
    </submittedName>
</protein>
<dbReference type="AlphaFoldDB" id="A0A4C1SYZ5"/>
<sequence length="89" mass="9578">MVDLRKVVLVAENGLGHTVVESQLSKWANNDRAVPKPPLSVIPGGIIETLPGFCELTTSRYDFDSCRTDLPEGDSPGIRCRPGAGGRNE</sequence>
<evidence type="ECO:0000256" key="1">
    <source>
        <dbReference type="SAM" id="MobiDB-lite"/>
    </source>
</evidence>